<organism evidence="4 5">
    <name type="scientific">Enteractinococcus fodinae</name>
    <dbReference type="NCBI Taxonomy" id="684663"/>
    <lineage>
        <taxon>Bacteria</taxon>
        <taxon>Bacillati</taxon>
        <taxon>Actinomycetota</taxon>
        <taxon>Actinomycetes</taxon>
        <taxon>Micrococcales</taxon>
        <taxon>Micrococcaceae</taxon>
    </lineage>
</organism>
<dbReference type="PROSITE" id="PS00380">
    <property type="entry name" value="RHODANESE_1"/>
    <property type="match status" value="1"/>
</dbReference>
<feature type="domain" description="Rhodanese" evidence="3">
    <location>
        <begin position="205"/>
        <end position="316"/>
    </location>
</feature>
<protein>
    <submittedName>
        <fullName evidence="4">Thiosulfate/3-mercaptopyruvate sulfurtransferase</fullName>
        <ecNumber evidence="4">2.8.1.1</ecNumber>
        <ecNumber evidence="4">2.8.1.2</ecNumber>
    </submittedName>
</protein>
<sequence>MNQPVLVSVDVLAAWMGLDRTDYSLPDASTVEVRTRMMADQLPPQPEGFVAPTPVPEPGRLVIWDVRWSATDPTQNHEAYRQGHIPGAVYVSMSSHLAGHGAPAAGRHPLPDPAKFTEAVRMLGLNDEDTVVIYDAVAASAAARAWWLLRYAGMTDVYVLDGGLDAWRAADLPLHAGEVLPRIGSAYLSWGKMPVVNTEEVPDFVRDEGVLLDARAYQRYTGEEEPIDPVAGHIPAAVSAPGGELTDEEGKFLPAAELREKFAEYGITSGTPVTAYCGSGVTASKTVLGLALAGLDGALYPGSWSAWSSSRDLPVATGDEPGVMPSDI</sequence>
<evidence type="ECO:0000259" key="3">
    <source>
        <dbReference type="PROSITE" id="PS50206"/>
    </source>
</evidence>
<dbReference type="InterPro" id="IPR045078">
    <property type="entry name" value="TST/MPST-like"/>
</dbReference>
<name>A0ABU2AZJ4_9MICC</name>
<dbReference type="GO" id="GO:0004792">
    <property type="term" value="F:thiosulfate-cyanide sulfurtransferase activity"/>
    <property type="evidence" value="ECO:0007669"/>
    <property type="project" value="UniProtKB-EC"/>
</dbReference>
<keyword evidence="2" id="KW-0677">Repeat</keyword>
<evidence type="ECO:0000313" key="4">
    <source>
        <dbReference type="EMBL" id="MDR7346778.1"/>
    </source>
</evidence>
<feature type="domain" description="Rhodanese" evidence="3">
    <location>
        <begin position="57"/>
        <end position="176"/>
    </location>
</feature>
<keyword evidence="1 4" id="KW-0808">Transferase</keyword>
<dbReference type="EC" id="2.8.1.2" evidence="4"/>
<dbReference type="InterPro" id="IPR001763">
    <property type="entry name" value="Rhodanese-like_dom"/>
</dbReference>
<dbReference type="InterPro" id="IPR001307">
    <property type="entry name" value="Thiosulphate_STrfase_CS"/>
</dbReference>
<dbReference type="CDD" id="cd01448">
    <property type="entry name" value="TST_Repeat_1"/>
    <property type="match status" value="1"/>
</dbReference>
<gene>
    <name evidence="4" type="ORF">J2S62_001035</name>
</gene>
<evidence type="ECO:0000256" key="2">
    <source>
        <dbReference type="ARBA" id="ARBA00022737"/>
    </source>
</evidence>
<accession>A0ABU2AZJ4</accession>
<dbReference type="Pfam" id="PF00581">
    <property type="entry name" value="Rhodanese"/>
    <property type="match status" value="2"/>
</dbReference>
<dbReference type="SUPFAM" id="SSF52821">
    <property type="entry name" value="Rhodanese/Cell cycle control phosphatase"/>
    <property type="match status" value="2"/>
</dbReference>
<dbReference type="EC" id="2.8.1.1" evidence="4"/>
<evidence type="ECO:0000256" key="1">
    <source>
        <dbReference type="ARBA" id="ARBA00022679"/>
    </source>
</evidence>
<dbReference type="PROSITE" id="PS50206">
    <property type="entry name" value="RHODANESE_3"/>
    <property type="match status" value="2"/>
</dbReference>
<reference evidence="4 5" key="1">
    <citation type="submission" date="2023-07" db="EMBL/GenBank/DDBJ databases">
        <title>Sequencing the genomes of 1000 actinobacteria strains.</title>
        <authorList>
            <person name="Klenk H.-P."/>
        </authorList>
    </citation>
    <scope>NUCLEOTIDE SEQUENCE [LARGE SCALE GENOMIC DNA]</scope>
    <source>
        <strain evidence="4 5">DSM 22966</strain>
    </source>
</reference>
<dbReference type="InterPro" id="IPR036873">
    <property type="entry name" value="Rhodanese-like_dom_sf"/>
</dbReference>
<dbReference type="PANTHER" id="PTHR11364:SF27">
    <property type="entry name" value="SULFURTRANSFERASE"/>
    <property type="match status" value="1"/>
</dbReference>
<dbReference type="EMBL" id="JAVDYJ010000001">
    <property type="protein sequence ID" value="MDR7346778.1"/>
    <property type="molecule type" value="Genomic_DNA"/>
</dbReference>
<dbReference type="Proteomes" id="UP001183794">
    <property type="component" value="Unassembled WGS sequence"/>
</dbReference>
<dbReference type="Gene3D" id="3.40.250.10">
    <property type="entry name" value="Rhodanese-like domain"/>
    <property type="match status" value="2"/>
</dbReference>
<dbReference type="RefSeq" id="WP_310172142.1">
    <property type="nucleotide sequence ID" value="NZ_BAABHE010000002.1"/>
</dbReference>
<dbReference type="GO" id="GO:0016784">
    <property type="term" value="F:3-mercaptopyruvate sulfurtransferase activity"/>
    <property type="evidence" value="ECO:0007669"/>
    <property type="project" value="UniProtKB-EC"/>
</dbReference>
<comment type="caution">
    <text evidence="4">The sequence shown here is derived from an EMBL/GenBank/DDBJ whole genome shotgun (WGS) entry which is preliminary data.</text>
</comment>
<dbReference type="PANTHER" id="PTHR11364">
    <property type="entry name" value="THIOSULFATE SULFERTANSFERASE"/>
    <property type="match status" value="1"/>
</dbReference>
<evidence type="ECO:0000313" key="5">
    <source>
        <dbReference type="Proteomes" id="UP001183794"/>
    </source>
</evidence>
<keyword evidence="5" id="KW-1185">Reference proteome</keyword>
<dbReference type="CDD" id="cd01449">
    <property type="entry name" value="TST_Repeat_2"/>
    <property type="match status" value="1"/>
</dbReference>
<proteinExistence type="predicted"/>
<dbReference type="SMART" id="SM00450">
    <property type="entry name" value="RHOD"/>
    <property type="match status" value="2"/>
</dbReference>